<gene>
    <name evidence="6" type="ORF">OO17_05020</name>
</gene>
<keyword evidence="1" id="KW-0813">Transport</keyword>
<accession>A0A0D7F2P8</accession>
<organism evidence="6 7">
    <name type="scientific">Rhodopseudomonas palustris</name>
    <dbReference type="NCBI Taxonomy" id="1076"/>
    <lineage>
        <taxon>Bacteria</taxon>
        <taxon>Pseudomonadati</taxon>
        <taxon>Pseudomonadota</taxon>
        <taxon>Alphaproteobacteria</taxon>
        <taxon>Hyphomicrobiales</taxon>
        <taxon>Nitrobacteraceae</taxon>
        <taxon>Rhodopseudomonas</taxon>
    </lineage>
</organism>
<dbReference type="PANTHER" id="PTHR45772">
    <property type="entry name" value="CONSERVED COMPONENT OF ABC TRANSPORTER FOR NATURAL AMINO ACIDS-RELATED"/>
    <property type="match status" value="1"/>
</dbReference>
<proteinExistence type="predicted"/>
<feature type="domain" description="ABC transporter" evidence="5">
    <location>
        <begin position="2"/>
        <end position="231"/>
    </location>
</feature>
<dbReference type="InterPro" id="IPR003439">
    <property type="entry name" value="ABC_transporter-like_ATP-bd"/>
</dbReference>
<dbReference type="SMART" id="SM00382">
    <property type="entry name" value="AAA"/>
    <property type="match status" value="1"/>
</dbReference>
<keyword evidence="3" id="KW-0067">ATP-binding</keyword>
<dbReference type="PATRIC" id="fig|1076.23.peg.93"/>
<evidence type="ECO:0000259" key="5">
    <source>
        <dbReference type="PROSITE" id="PS50893"/>
    </source>
</evidence>
<comment type="caution">
    <text evidence="6">The sequence shown here is derived from an EMBL/GenBank/DDBJ whole genome shotgun (WGS) entry which is preliminary data.</text>
</comment>
<dbReference type="GO" id="GO:0005886">
    <property type="term" value="C:plasma membrane"/>
    <property type="evidence" value="ECO:0007669"/>
    <property type="project" value="TreeGrafter"/>
</dbReference>
<evidence type="ECO:0000256" key="4">
    <source>
        <dbReference type="ARBA" id="ARBA00024722"/>
    </source>
</evidence>
<name>A0A0D7F2P8_RHOPL</name>
<evidence type="ECO:0000256" key="2">
    <source>
        <dbReference type="ARBA" id="ARBA00022741"/>
    </source>
</evidence>
<dbReference type="Pfam" id="PF00005">
    <property type="entry name" value="ABC_tran"/>
    <property type="match status" value="1"/>
</dbReference>
<keyword evidence="2" id="KW-0547">Nucleotide-binding</keyword>
<evidence type="ECO:0000313" key="6">
    <source>
        <dbReference type="EMBL" id="KIZ47309.1"/>
    </source>
</evidence>
<dbReference type="InterPro" id="IPR027417">
    <property type="entry name" value="P-loop_NTPase"/>
</dbReference>
<comment type="function">
    <text evidence="4">Involved in beta-(1--&gt;2)glucan export. Transmembrane domains (TMD) form a pore in the inner membrane and the ATP-binding domain (NBD) is responsible for energy generation.</text>
</comment>
<dbReference type="PROSITE" id="PS50893">
    <property type="entry name" value="ABC_TRANSPORTER_2"/>
    <property type="match status" value="1"/>
</dbReference>
<evidence type="ECO:0000313" key="7">
    <source>
        <dbReference type="Proteomes" id="UP000032515"/>
    </source>
</evidence>
<sequence length="238" mass="25868">MLEASGISKSYGHLRAVSDVSLSIGNDKIYGIIGPNGAGKSTLFRLLSGFERPHAGTISFNGRRIESLPAHQRARLGIVRSFQELELFPELSAGDVLTTAALLHSKLRDAHERARSAAATFDIPWSACATELNPGMIRRIELARCILARPKVVLFDEVMAGLTLPEAEFMCEQIQLLHQSGVAVVIVEHVMHVVRSLCRHIYVMASGRMIAQGAPEVVARDPGVTAAYLGTRKRASFA</sequence>
<dbReference type="Pfam" id="PF12399">
    <property type="entry name" value="BCA_ABC_TP_C"/>
    <property type="match status" value="1"/>
</dbReference>
<dbReference type="AlphaFoldDB" id="A0A0D7F2P8"/>
<dbReference type="EMBL" id="JXXE01000093">
    <property type="protein sequence ID" value="KIZ47309.1"/>
    <property type="molecule type" value="Genomic_DNA"/>
</dbReference>
<dbReference type="InterPro" id="IPR032823">
    <property type="entry name" value="BCA_ABC_TP_C"/>
</dbReference>
<dbReference type="GO" id="GO:0005524">
    <property type="term" value="F:ATP binding"/>
    <property type="evidence" value="ECO:0007669"/>
    <property type="project" value="UniProtKB-KW"/>
</dbReference>
<dbReference type="SUPFAM" id="SSF52540">
    <property type="entry name" value="P-loop containing nucleoside triphosphate hydrolases"/>
    <property type="match status" value="1"/>
</dbReference>
<dbReference type="Gene3D" id="3.40.50.300">
    <property type="entry name" value="P-loop containing nucleotide triphosphate hydrolases"/>
    <property type="match status" value="1"/>
</dbReference>
<dbReference type="RefSeq" id="WP_044406531.1">
    <property type="nucleotide sequence ID" value="NZ_JXXE01000093.1"/>
</dbReference>
<evidence type="ECO:0000256" key="1">
    <source>
        <dbReference type="ARBA" id="ARBA00022448"/>
    </source>
</evidence>
<protein>
    <recommendedName>
        <fullName evidence="5">ABC transporter domain-containing protein</fullName>
    </recommendedName>
</protein>
<reference evidence="6 7" key="1">
    <citation type="submission" date="2014-11" db="EMBL/GenBank/DDBJ databases">
        <title>Genomics and ecophysiology of heterotrophic nitrogen fixing bacteria isolated from estuarine surface water.</title>
        <authorList>
            <person name="Bentzon-Tilia M."/>
            <person name="Severin I."/>
            <person name="Hansen L.H."/>
            <person name="Riemann L."/>
        </authorList>
    </citation>
    <scope>NUCLEOTIDE SEQUENCE [LARGE SCALE GENOMIC DNA]</scope>
    <source>
        <strain evidence="6 7">BAL398</strain>
    </source>
</reference>
<dbReference type="GO" id="GO:0016887">
    <property type="term" value="F:ATP hydrolysis activity"/>
    <property type="evidence" value="ECO:0007669"/>
    <property type="project" value="InterPro"/>
</dbReference>
<dbReference type="InterPro" id="IPR051120">
    <property type="entry name" value="ABC_AA/LPS_Transport"/>
</dbReference>
<dbReference type="InterPro" id="IPR003593">
    <property type="entry name" value="AAA+_ATPase"/>
</dbReference>
<dbReference type="Proteomes" id="UP000032515">
    <property type="component" value="Unassembled WGS sequence"/>
</dbReference>
<dbReference type="OrthoDB" id="9776369at2"/>
<evidence type="ECO:0000256" key="3">
    <source>
        <dbReference type="ARBA" id="ARBA00022840"/>
    </source>
</evidence>